<feature type="transmembrane region" description="Helical" evidence="4">
    <location>
        <begin position="92"/>
        <end position="110"/>
    </location>
</feature>
<dbReference type="PANTHER" id="PTHR11360:SF130">
    <property type="entry name" value="MAJOR FACILITATOR SUPERFAMILY (MFS) PROFILE DOMAIN-CONTAINING PROTEIN-RELATED"/>
    <property type="match status" value="1"/>
</dbReference>
<feature type="region of interest" description="Disordered" evidence="3">
    <location>
        <begin position="1"/>
        <end position="62"/>
    </location>
</feature>
<feature type="transmembrane region" description="Helical" evidence="4">
    <location>
        <begin position="453"/>
        <end position="472"/>
    </location>
</feature>
<feature type="transmembrane region" description="Helical" evidence="4">
    <location>
        <begin position="254"/>
        <end position="271"/>
    </location>
</feature>
<evidence type="ECO:0000256" key="3">
    <source>
        <dbReference type="SAM" id="MobiDB-lite"/>
    </source>
</evidence>
<reference evidence="6" key="1">
    <citation type="journal article" date="2017" name="Genome Biol.">
        <title>Comparative genomics reveals high biological diversity and specific adaptations in the industrially and medically important fungal genus Aspergillus.</title>
        <authorList>
            <person name="de Vries R.P."/>
            <person name="Riley R."/>
            <person name="Wiebenga A."/>
            <person name="Aguilar-Osorio G."/>
            <person name="Amillis S."/>
            <person name="Uchima C.A."/>
            <person name="Anderluh G."/>
            <person name="Asadollahi M."/>
            <person name="Askin M."/>
            <person name="Barry K."/>
            <person name="Battaglia E."/>
            <person name="Bayram O."/>
            <person name="Benocci T."/>
            <person name="Braus-Stromeyer S.A."/>
            <person name="Caldana C."/>
            <person name="Canovas D."/>
            <person name="Cerqueira G.C."/>
            <person name="Chen F."/>
            <person name="Chen W."/>
            <person name="Choi C."/>
            <person name="Clum A."/>
            <person name="Dos Santos R.A."/>
            <person name="Damasio A.R."/>
            <person name="Diallinas G."/>
            <person name="Emri T."/>
            <person name="Fekete E."/>
            <person name="Flipphi M."/>
            <person name="Freyberg S."/>
            <person name="Gallo A."/>
            <person name="Gournas C."/>
            <person name="Habgood R."/>
            <person name="Hainaut M."/>
            <person name="Harispe M.L."/>
            <person name="Henrissat B."/>
            <person name="Hilden K.S."/>
            <person name="Hope R."/>
            <person name="Hossain A."/>
            <person name="Karabika E."/>
            <person name="Karaffa L."/>
            <person name="Karanyi Z."/>
            <person name="Krasevec N."/>
            <person name="Kuo A."/>
            <person name="Kusch H."/>
            <person name="LaButti K."/>
            <person name="Lagendijk E.L."/>
            <person name="Lapidus A."/>
            <person name="Levasseur A."/>
            <person name="Lindquist E."/>
            <person name="Lipzen A."/>
            <person name="Logrieco A.F."/>
            <person name="MacCabe A."/>
            <person name="Maekelae M.R."/>
            <person name="Malavazi I."/>
            <person name="Melin P."/>
            <person name="Meyer V."/>
            <person name="Mielnichuk N."/>
            <person name="Miskei M."/>
            <person name="Molnar A.P."/>
            <person name="Mule G."/>
            <person name="Ngan C.Y."/>
            <person name="Orejas M."/>
            <person name="Orosz E."/>
            <person name="Ouedraogo J.P."/>
            <person name="Overkamp K.M."/>
            <person name="Park H.-S."/>
            <person name="Perrone G."/>
            <person name="Piumi F."/>
            <person name="Punt P.J."/>
            <person name="Ram A.F."/>
            <person name="Ramon A."/>
            <person name="Rauscher S."/>
            <person name="Record E."/>
            <person name="Riano-Pachon D.M."/>
            <person name="Robert V."/>
            <person name="Roehrig J."/>
            <person name="Ruller R."/>
            <person name="Salamov A."/>
            <person name="Salih N.S."/>
            <person name="Samson R.A."/>
            <person name="Sandor E."/>
            <person name="Sanguinetti M."/>
            <person name="Schuetze T."/>
            <person name="Sepcic K."/>
            <person name="Shelest E."/>
            <person name="Sherlock G."/>
            <person name="Sophianopoulou V."/>
            <person name="Squina F.M."/>
            <person name="Sun H."/>
            <person name="Susca A."/>
            <person name="Todd R.B."/>
            <person name="Tsang A."/>
            <person name="Unkles S.E."/>
            <person name="van de Wiele N."/>
            <person name="van Rossen-Uffink D."/>
            <person name="Oliveira J.V."/>
            <person name="Vesth T.C."/>
            <person name="Visser J."/>
            <person name="Yu J.-H."/>
            <person name="Zhou M."/>
            <person name="Andersen M.R."/>
            <person name="Archer D.B."/>
            <person name="Baker S.E."/>
            <person name="Benoit I."/>
            <person name="Brakhage A.A."/>
            <person name="Braus G.H."/>
            <person name="Fischer R."/>
            <person name="Frisvad J.C."/>
            <person name="Goldman G.H."/>
            <person name="Houbraken J."/>
            <person name="Oakley B."/>
            <person name="Pocsi I."/>
            <person name="Scazzocchio C."/>
            <person name="Seiboth B."/>
            <person name="vanKuyk P.A."/>
            <person name="Wortman J."/>
            <person name="Dyer P.S."/>
            <person name="Grigoriev I.V."/>
        </authorList>
    </citation>
    <scope>NUCLEOTIDE SEQUENCE [LARGE SCALE GENOMIC DNA]</scope>
    <source>
        <strain evidence="6">CBS 506.65</strain>
    </source>
</reference>
<dbReference type="InterPro" id="IPR011701">
    <property type="entry name" value="MFS"/>
</dbReference>
<feature type="transmembrane region" description="Helical" evidence="4">
    <location>
        <begin position="327"/>
        <end position="345"/>
    </location>
</feature>
<dbReference type="GO" id="GO:0016020">
    <property type="term" value="C:membrane"/>
    <property type="evidence" value="ECO:0007669"/>
    <property type="project" value="UniProtKB-SubCell"/>
</dbReference>
<feature type="compositionally biased region" description="Polar residues" evidence="3">
    <location>
        <begin position="44"/>
        <end position="61"/>
    </location>
</feature>
<dbReference type="EMBL" id="KV878352">
    <property type="protein sequence ID" value="OJJ43361.1"/>
    <property type="molecule type" value="Genomic_DNA"/>
</dbReference>
<evidence type="ECO:0000256" key="4">
    <source>
        <dbReference type="SAM" id="Phobius"/>
    </source>
</evidence>
<feature type="transmembrane region" description="Helical" evidence="4">
    <location>
        <begin position="219"/>
        <end position="242"/>
    </location>
</feature>
<evidence type="ECO:0000313" key="6">
    <source>
        <dbReference type="Proteomes" id="UP000184188"/>
    </source>
</evidence>
<dbReference type="GeneID" id="34610476"/>
<dbReference type="Proteomes" id="UP000184188">
    <property type="component" value="Unassembled WGS sequence"/>
</dbReference>
<keyword evidence="4" id="KW-0472">Membrane</keyword>
<dbReference type="Gene3D" id="1.20.1250.20">
    <property type="entry name" value="MFS general substrate transporter like domains"/>
    <property type="match status" value="2"/>
</dbReference>
<dbReference type="RefSeq" id="XP_022577871.1">
    <property type="nucleotide sequence ID" value="XM_022724011.1"/>
</dbReference>
<comment type="similarity">
    <text evidence="2">Belongs to the major facilitator superfamily. Monocarboxylate porter (TC 2.A.1.13) family.</text>
</comment>
<accession>A0A1L9S873</accession>
<dbReference type="InterPro" id="IPR036259">
    <property type="entry name" value="MFS_trans_sf"/>
</dbReference>
<feature type="transmembrane region" description="Helical" evidence="4">
    <location>
        <begin position="160"/>
        <end position="184"/>
    </location>
</feature>
<dbReference type="VEuPathDB" id="FungiDB:ASPZODRAFT_136208"/>
<dbReference type="OrthoDB" id="6499973at2759"/>
<keyword evidence="4" id="KW-1133">Transmembrane helix</keyword>
<feature type="transmembrane region" description="Helical" evidence="4">
    <location>
        <begin position="357"/>
        <end position="377"/>
    </location>
</feature>
<keyword evidence="6" id="KW-1185">Reference proteome</keyword>
<feature type="transmembrane region" description="Helical" evidence="4">
    <location>
        <begin position="292"/>
        <end position="315"/>
    </location>
</feature>
<protein>
    <recommendedName>
        <fullName evidence="7">Major facilitator superfamily (MFS) profile domain-containing protein</fullName>
    </recommendedName>
</protein>
<dbReference type="GO" id="GO:0022857">
    <property type="term" value="F:transmembrane transporter activity"/>
    <property type="evidence" value="ECO:0007669"/>
    <property type="project" value="InterPro"/>
</dbReference>
<sequence length="481" mass="51669">MDEERQSIPFSLSSTEIEEDQSSGAVNDGLREKTMPADGENEPTRQSKAQPDNITTTSANPPESMLVRTLSRVRTRESKKSIGPPPDGGSEAWLQVVLAHMVIFNTWGYINSFGVFQTYYSQTLGRSASDISWVGSVQIFLLFFIGTLSGRATDAGFFKLVWTAGAVVELFSIFMASLCTQYWQLFLAQGIGQGLGCGMMFCPTVALLSTWFSKNRSMAIGLATAGSSTGGLVFPAVIIRLLPRIGYGWTMRTLGFISLVTLIPCGVFLTHRVPSRRSGPLVEWAAFKEAPYALFALGMFFNFWGLYIGFFYIGSFATNIIGVSESTSVYLLLLMNGIGIVNRILPNHMADKYTGPLNIVIPFSFTTAIIAYCWAGVTNVAGLYAFAGVYGLSAATIQSMFPATLSSLTTDISKVGVRMGMVMSVVGTAALIGSPIAGALVTSDGGKYIGAQMFMGTAIMAGALTLAAARYAKLGFAWGRT</sequence>
<feature type="transmembrane region" description="Helical" evidence="4">
    <location>
        <begin position="130"/>
        <end position="148"/>
    </location>
</feature>
<dbReference type="InterPro" id="IPR050327">
    <property type="entry name" value="Proton-linked_MCT"/>
</dbReference>
<keyword evidence="4" id="KW-0812">Transmembrane</keyword>
<dbReference type="Pfam" id="PF07690">
    <property type="entry name" value="MFS_1"/>
    <property type="match status" value="1"/>
</dbReference>
<gene>
    <name evidence="5" type="ORF">ASPZODRAFT_136208</name>
</gene>
<name>A0A1L9S873_9EURO</name>
<evidence type="ECO:0008006" key="7">
    <source>
        <dbReference type="Google" id="ProtNLM"/>
    </source>
</evidence>
<dbReference type="AlphaFoldDB" id="A0A1L9S873"/>
<evidence type="ECO:0000313" key="5">
    <source>
        <dbReference type="EMBL" id="OJJ43361.1"/>
    </source>
</evidence>
<proteinExistence type="inferred from homology"/>
<organism evidence="5 6">
    <name type="scientific">Penicilliopsis zonata CBS 506.65</name>
    <dbReference type="NCBI Taxonomy" id="1073090"/>
    <lineage>
        <taxon>Eukaryota</taxon>
        <taxon>Fungi</taxon>
        <taxon>Dikarya</taxon>
        <taxon>Ascomycota</taxon>
        <taxon>Pezizomycotina</taxon>
        <taxon>Eurotiomycetes</taxon>
        <taxon>Eurotiomycetidae</taxon>
        <taxon>Eurotiales</taxon>
        <taxon>Aspergillaceae</taxon>
        <taxon>Penicilliopsis</taxon>
    </lineage>
</organism>
<dbReference type="CDD" id="cd17352">
    <property type="entry name" value="MFS_MCT_SLC16"/>
    <property type="match status" value="1"/>
</dbReference>
<dbReference type="SUPFAM" id="SSF103473">
    <property type="entry name" value="MFS general substrate transporter"/>
    <property type="match status" value="1"/>
</dbReference>
<feature type="transmembrane region" description="Helical" evidence="4">
    <location>
        <begin position="383"/>
        <end position="408"/>
    </location>
</feature>
<comment type="subcellular location">
    <subcellularLocation>
        <location evidence="1">Membrane</location>
        <topology evidence="1">Multi-pass membrane protein</topology>
    </subcellularLocation>
</comment>
<feature type="transmembrane region" description="Helical" evidence="4">
    <location>
        <begin position="420"/>
        <end position="441"/>
    </location>
</feature>
<feature type="transmembrane region" description="Helical" evidence="4">
    <location>
        <begin position="190"/>
        <end position="212"/>
    </location>
</feature>
<evidence type="ECO:0000256" key="1">
    <source>
        <dbReference type="ARBA" id="ARBA00004141"/>
    </source>
</evidence>
<evidence type="ECO:0000256" key="2">
    <source>
        <dbReference type="ARBA" id="ARBA00006727"/>
    </source>
</evidence>
<dbReference type="PANTHER" id="PTHR11360">
    <property type="entry name" value="MONOCARBOXYLATE TRANSPORTER"/>
    <property type="match status" value="1"/>
</dbReference>